<feature type="non-terminal residue" evidence="3">
    <location>
        <position position="563"/>
    </location>
</feature>
<dbReference type="EnsemblMetazoa" id="ISCW013525-RA">
    <property type="protein sequence ID" value="ISCW013525-PA"/>
    <property type="gene ID" value="ISCW013525"/>
</dbReference>
<dbReference type="InterPro" id="IPR024079">
    <property type="entry name" value="MetalloPept_cat_dom_sf"/>
</dbReference>
<evidence type="ECO:0000259" key="2">
    <source>
        <dbReference type="Pfam" id="PF01431"/>
    </source>
</evidence>
<dbReference type="SUPFAM" id="SSF55486">
    <property type="entry name" value="Metalloproteases ('zincins'), catalytic domain"/>
    <property type="match status" value="1"/>
</dbReference>
<dbReference type="PaxDb" id="6945-B7QJV3"/>
<dbReference type="HOGENOM" id="CLU_484503_0_0_1"/>
<accession>B7QJV3</accession>
<dbReference type="Gene3D" id="3.40.390.10">
    <property type="entry name" value="Collagenase (Catalytic Domain)"/>
    <property type="match status" value="1"/>
</dbReference>
<keyword evidence="1" id="KW-0812">Transmembrane</keyword>
<dbReference type="EMBL" id="ABJB010988054">
    <property type="status" value="NOT_ANNOTATED_CDS"/>
    <property type="molecule type" value="Genomic_DNA"/>
</dbReference>
<dbReference type="GO" id="GO:0005886">
    <property type="term" value="C:plasma membrane"/>
    <property type="evidence" value="ECO:0000318"/>
    <property type="project" value="GO_Central"/>
</dbReference>
<sequence length="563" mass="62580">YLKNYLTSCASRSSPVRKTSRIGLRSNHVVHSVCAPSAYLVDTGAIWSPLYGQFLGDRQLRKLVVLAVTAACSFFLLLALYPVLMTHVGSGLGSITLNRNQQENVASYAADMRRSMSSPRRDPCDDFYGYDRVKVATLERLLTRTEGVQNDAVEATVTEKIDQALSLCLAEHVNRHEHTDRVTLLLNSVGIDWPRLVKVSRRNTPFNFLKAFLTFDQRMGLPVFFQSSVDETPTYVKVNSLAEEQKVPLKADTMLEMINANFDEKNHVTLADDVFVTDGGRSSWRLAALFSSEYGEDDAEAAAAYVSVLVLRKLAVQSSPLLTKMLGMSMYHCFEAVHQVAPHALALTMAATCLHSAPPFVASYLSAHERRASRAKATLGRPVVTSPVTSHRLLSQSRWPELTRSAIYVPVADLVSPILVRGSIDASYAAVGHLIGRELVRVLEGLPSRRSQSSAHRARLDCLRRRAGDGLLDEIYADTMGLKLAMKALQLSQKYEPLEPSSLDSNWTREQLFFASSCFKWCAAGRNVKLRGLSSEVRCNEPLRHEESFRRAFKCSTKSPMDS</sequence>
<name>B7QJV3_IXOSC</name>
<dbReference type="GO" id="GO:0016485">
    <property type="term" value="P:protein processing"/>
    <property type="evidence" value="ECO:0000318"/>
    <property type="project" value="GO_Central"/>
</dbReference>
<dbReference type="InterPro" id="IPR018497">
    <property type="entry name" value="Peptidase_M13_C"/>
</dbReference>
<keyword evidence="1" id="KW-0472">Membrane</keyword>
<dbReference type="PANTHER" id="PTHR11733:SF241">
    <property type="entry name" value="GH26575P-RELATED"/>
    <property type="match status" value="1"/>
</dbReference>
<dbReference type="EMBL" id="ABJB010774658">
    <property type="status" value="NOT_ANNOTATED_CDS"/>
    <property type="molecule type" value="Genomic_DNA"/>
</dbReference>
<dbReference type="PANTHER" id="PTHR11733">
    <property type="entry name" value="ZINC METALLOPROTEASE FAMILY M13 NEPRILYSIN-RELATED"/>
    <property type="match status" value="1"/>
</dbReference>
<dbReference type="EMBL" id="ABJB011139104">
    <property type="status" value="NOT_ANNOTATED_CDS"/>
    <property type="molecule type" value="Genomic_DNA"/>
</dbReference>
<evidence type="ECO:0000313" key="5">
    <source>
        <dbReference type="Proteomes" id="UP000001555"/>
    </source>
</evidence>
<dbReference type="VEuPathDB" id="VectorBase:ISCW013525"/>
<organism>
    <name type="scientific">Ixodes scapularis</name>
    <name type="common">Black-legged tick</name>
    <name type="synonym">Deer tick</name>
    <dbReference type="NCBI Taxonomy" id="6945"/>
    <lineage>
        <taxon>Eukaryota</taxon>
        <taxon>Metazoa</taxon>
        <taxon>Ecdysozoa</taxon>
        <taxon>Arthropoda</taxon>
        <taxon>Chelicerata</taxon>
        <taxon>Arachnida</taxon>
        <taxon>Acari</taxon>
        <taxon>Parasitiformes</taxon>
        <taxon>Ixodida</taxon>
        <taxon>Ixodoidea</taxon>
        <taxon>Ixodidae</taxon>
        <taxon>Ixodinae</taxon>
        <taxon>Ixodes</taxon>
    </lineage>
</organism>
<dbReference type="Pfam" id="PF01431">
    <property type="entry name" value="Peptidase_M13"/>
    <property type="match status" value="1"/>
</dbReference>
<proteinExistence type="predicted"/>
<dbReference type="EMBL" id="ABJB010977679">
    <property type="status" value="NOT_ANNOTATED_CDS"/>
    <property type="molecule type" value="Genomic_DNA"/>
</dbReference>
<dbReference type="EMBL" id="ABJB011135819">
    <property type="status" value="NOT_ANNOTATED_CDS"/>
    <property type="molecule type" value="Genomic_DNA"/>
</dbReference>
<dbReference type="EMBL" id="ABJB010810007">
    <property type="status" value="NOT_ANNOTATED_CDS"/>
    <property type="molecule type" value="Genomic_DNA"/>
</dbReference>
<dbReference type="AlphaFoldDB" id="B7QJV3"/>
<dbReference type="PROSITE" id="PS51885">
    <property type="entry name" value="NEPRILYSIN"/>
    <property type="match status" value="1"/>
</dbReference>
<dbReference type="InParanoid" id="B7QJV3"/>
<keyword evidence="1" id="KW-1133">Transmembrane helix</keyword>
<feature type="non-terminal residue" evidence="3">
    <location>
        <position position="1"/>
    </location>
</feature>
<evidence type="ECO:0000256" key="1">
    <source>
        <dbReference type="SAM" id="Phobius"/>
    </source>
</evidence>
<reference evidence="3 5" key="1">
    <citation type="submission" date="2008-03" db="EMBL/GenBank/DDBJ databases">
        <title>Annotation of Ixodes scapularis.</title>
        <authorList>
            <consortium name="Ixodes scapularis Genome Project Consortium"/>
            <person name="Caler E."/>
            <person name="Hannick L.I."/>
            <person name="Bidwell S."/>
            <person name="Joardar V."/>
            <person name="Thiagarajan M."/>
            <person name="Amedeo P."/>
            <person name="Galinsky K.J."/>
            <person name="Schobel S."/>
            <person name="Inman J."/>
            <person name="Hostetler J."/>
            <person name="Miller J."/>
            <person name="Hammond M."/>
            <person name="Megy K."/>
            <person name="Lawson D."/>
            <person name="Kodira C."/>
            <person name="Sutton G."/>
            <person name="Meyer J."/>
            <person name="Hill C.A."/>
            <person name="Birren B."/>
            <person name="Nene V."/>
            <person name="Collins F."/>
            <person name="Alarcon-Chaidez F."/>
            <person name="Wikel S."/>
            <person name="Strausberg R."/>
        </authorList>
    </citation>
    <scope>NUCLEOTIDE SEQUENCE [LARGE SCALE GENOMIC DNA]</scope>
    <source>
        <strain evidence="5">Wikel</strain>
        <strain evidence="3">Wikel colony</strain>
    </source>
</reference>
<dbReference type="InterPro" id="IPR000718">
    <property type="entry name" value="Peptidase_M13"/>
</dbReference>
<keyword evidence="5" id="KW-1185">Reference proteome</keyword>
<gene>
    <name evidence="3" type="ORF">IscW_ISCW013525</name>
</gene>
<dbReference type="EMBL" id="ABJB010900395">
    <property type="status" value="NOT_ANNOTATED_CDS"/>
    <property type="molecule type" value="Genomic_DNA"/>
</dbReference>
<evidence type="ECO:0000313" key="3">
    <source>
        <dbReference type="EMBL" id="EEC19125.1"/>
    </source>
</evidence>
<dbReference type="GO" id="GO:0004222">
    <property type="term" value="F:metalloendopeptidase activity"/>
    <property type="evidence" value="ECO:0000318"/>
    <property type="project" value="GO_Central"/>
</dbReference>
<protein>
    <recommendedName>
        <fullName evidence="2">Peptidase M13 C-terminal domain-containing protein</fullName>
    </recommendedName>
</protein>
<dbReference type="Proteomes" id="UP000001555">
    <property type="component" value="Unassembled WGS sequence"/>
</dbReference>
<reference evidence="4" key="2">
    <citation type="submission" date="2020-05" db="UniProtKB">
        <authorList>
            <consortium name="EnsemblMetazoa"/>
        </authorList>
    </citation>
    <scope>IDENTIFICATION</scope>
    <source>
        <strain evidence="4">wikel</strain>
    </source>
</reference>
<dbReference type="EMBL" id="ABJB010610171">
    <property type="status" value="NOT_ANNOTATED_CDS"/>
    <property type="molecule type" value="Genomic_DNA"/>
</dbReference>
<evidence type="ECO:0000313" key="4">
    <source>
        <dbReference type="EnsemblMetazoa" id="ISCW013525-PA"/>
    </source>
</evidence>
<feature type="domain" description="Peptidase M13 C-terminal" evidence="2">
    <location>
        <begin position="468"/>
        <end position="561"/>
    </location>
</feature>
<dbReference type="EMBL" id="ABJB010678116">
    <property type="status" value="NOT_ANNOTATED_CDS"/>
    <property type="molecule type" value="Genomic_DNA"/>
</dbReference>
<dbReference type="EMBL" id="DS954776">
    <property type="protein sequence ID" value="EEC19125.1"/>
    <property type="molecule type" value="Genomic_DNA"/>
</dbReference>
<feature type="transmembrane region" description="Helical" evidence="1">
    <location>
        <begin position="63"/>
        <end position="84"/>
    </location>
</feature>
<dbReference type="EMBL" id="ABJB010223468">
    <property type="status" value="NOT_ANNOTATED_CDS"/>
    <property type="molecule type" value="Genomic_DNA"/>
</dbReference>